<reference evidence="3" key="1">
    <citation type="submission" date="2020-01" db="EMBL/GenBank/DDBJ databases">
        <title>Development of genomics and gene disruption for Polysphondylium violaceum indicates a role for the polyketide synthase stlB in stalk morphogenesis.</title>
        <authorList>
            <person name="Narita B."/>
            <person name="Kawabe Y."/>
            <person name="Kin K."/>
            <person name="Saito T."/>
            <person name="Gibbs R."/>
            <person name="Kuspa A."/>
            <person name="Muzny D."/>
            <person name="Queller D."/>
            <person name="Richards S."/>
            <person name="Strassman J."/>
            <person name="Sucgang R."/>
            <person name="Worley K."/>
            <person name="Schaap P."/>
        </authorList>
    </citation>
    <scope>NUCLEOTIDE SEQUENCE</scope>
    <source>
        <strain evidence="3">QSvi11</strain>
    </source>
</reference>
<dbReference type="InterPro" id="IPR029062">
    <property type="entry name" value="Class_I_gatase-like"/>
</dbReference>
<feature type="domain" description="DJ-1/PfpI" evidence="2">
    <location>
        <begin position="4"/>
        <end position="188"/>
    </location>
</feature>
<keyword evidence="4" id="KW-1185">Reference proteome</keyword>
<comment type="caution">
    <text evidence="3">The sequence shown here is derived from an EMBL/GenBank/DDBJ whole genome shotgun (WGS) entry which is preliminary data.</text>
</comment>
<protein>
    <recommendedName>
        <fullName evidence="2">DJ-1/PfpI domain-containing protein</fullName>
    </recommendedName>
</protein>
<evidence type="ECO:0000256" key="1">
    <source>
        <dbReference type="ARBA" id="ARBA00008542"/>
    </source>
</evidence>
<proteinExistence type="inferred from homology"/>
<comment type="similarity">
    <text evidence="1">Belongs to the peptidase C56 family.</text>
</comment>
<dbReference type="EMBL" id="AJWJ01000458">
    <property type="protein sequence ID" value="KAF2070690.1"/>
    <property type="molecule type" value="Genomic_DNA"/>
</dbReference>
<dbReference type="SUPFAM" id="SSF52317">
    <property type="entry name" value="Class I glutamine amidotransferase-like"/>
    <property type="match status" value="1"/>
</dbReference>
<accession>A0A8J4PMI4</accession>
<dbReference type="Pfam" id="PF01965">
    <property type="entry name" value="DJ-1_PfpI"/>
    <property type="match status" value="1"/>
</dbReference>
<dbReference type="InterPro" id="IPR002818">
    <property type="entry name" value="DJ-1/PfpI"/>
</dbReference>
<evidence type="ECO:0000313" key="3">
    <source>
        <dbReference type="EMBL" id="KAF2070690.1"/>
    </source>
</evidence>
<dbReference type="NCBIfam" id="TIGR01382">
    <property type="entry name" value="PfpI"/>
    <property type="match status" value="1"/>
</dbReference>
<dbReference type="AlphaFoldDB" id="A0A8J4PMI4"/>
<dbReference type="CDD" id="cd03169">
    <property type="entry name" value="GATase1_PfpI_1"/>
    <property type="match status" value="1"/>
</dbReference>
<dbReference type="OrthoDB" id="543156at2759"/>
<organism evidence="3 4">
    <name type="scientific">Polysphondylium violaceum</name>
    <dbReference type="NCBI Taxonomy" id="133409"/>
    <lineage>
        <taxon>Eukaryota</taxon>
        <taxon>Amoebozoa</taxon>
        <taxon>Evosea</taxon>
        <taxon>Eumycetozoa</taxon>
        <taxon>Dictyostelia</taxon>
        <taxon>Dictyosteliales</taxon>
        <taxon>Dictyosteliaceae</taxon>
        <taxon>Polysphondylium</taxon>
    </lineage>
</organism>
<name>A0A8J4PMI4_9MYCE</name>
<dbReference type="Proteomes" id="UP000695562">
    <property type="component" value="Unassembled WGS sequence"/>
</dbReference>
<dbReference type="PROSITE" id="PS51276">
    <property type="entry name" value="PEPTIDASE_C56_PFPI"/>
    <property type="match status" value="1"/>
</dbReference>
<dbReference type="Gene3D" id="3.40.50.880">
    <property type="match status" value="1"/>
</dbReference>
<evidence type="ECO:0000313" key="4">
    <source>
        <dbReference type="Proteomes" id="UP000695562"/>
    </source>
</evidence>
<dbReference type="PANTHER" id="PTHR42733:SF2">
    <property type="entry name" value="DJ-1_THIJ_PFPI FAMILY PROTEIN"/>
    <property type="match status" value="1"/>
</dbReference>
<evidence type="ECO:0000259" key="2">
    <source>
        <dbReference type="Pfam" id="PF01965"/>
    </source>
</evidence>
<gene>
    <name evidence="3" type="ORF">CYY_007991</name>
</gene>
<dbReference type="InterPro" id="IPR006286">
    <property type="entry name" value="C56_PfpI-like"/>
</dbReference>
<sequence>MAPKKILIITGDYTEDYETYVPIQVFQLVGHTVHIVSPGKKNGDYVISAVHDFLPGEQTYTELRGHRIAINYNFDEVNPSDYDGLFIPGGRAPEFLRLNARVIEIVKAIYERKAVIGTVCHGPQILVAAGILKGVCATAYPACEPELVLGGCSFKSIPVDQHVLDKEHKIVTGPAWPSHPAVLRSFLELLGTTITP</sequence>
<dbReference type="PANTHER" id="PTHR42733">
    <property type="entry name" value="DJ-1 PROTEIN"/>
    <property type="match status" value="1"/>
</dbReference>